<sequence>MFEKEPRGSKQDPKLVNGEKMMKIENSDESNRVSKRRFMGKGVGALLKEGRGRFYILRRCIMLLLCSHD</sequence>
<dbReference type="InterPro" id="IPR012552">
    <property type="entry name" value="DVL"/>
</dbReference>
<keyword evidence="4" id="KW-0812">Transmembrane</keyword>
<dbReference type="GO" id="GO:0008285">
    <property type="term" value="P:negative regulation of cell population proliferation"/>
    <property type="evidence" value="ECO:0007669"/>
    <property type="project" value="InterPro"/>
</dbReference>
<dbReference type="EMBL" id="CAXHTB010000025">
    <property type="protein sequence ID" value="CAL0334288.1"/>
    <property type="molecule type" value="Genomic_DNA"/>
</dbReference>
<evidence type="ECO:0000256" key="2">
    <source>
        <dbReference type="ARBA" id="ARBA00022473"/>
    </source>
</evidence>
<evidence type="ECO:0000256" key="8">
    <source>
        <dbReference type="SAM" id="MobiDB-lite"/>
    </source>
</evidence>
<keyword evidence="2" id="KW-0217">Developmental protein</keyword>
<dbReference type="InterPro" id="IPR052153">
    <property type="entry name" value="DVL/RTFL_small_peptides"/>
</dbReference>
<feature type="region of interest" description="Disordered" evidence="8">
    <location>
        <begin position="1"/>
        <end position="33"/>
    </location>
</feature>
<feature type="compositionally biased region" description="Basic and acidic residues" evidence="8">
    <location>
        <begin position="1"/>
        <end position="13"/>
    </location>
</feature>
<organism evidence="9 10">
    <name type="scientific">Lupinus luteus</name>
    <name type="common">European yellow lupine</name>
    <dbReference type="NCBI Taxonomy" id="3873"/>
    <lineage>
        <taxon>Eukaryota</taxon>
        <taxon>Viridiplantae</taxon>
        <taxon>Streptophyta</taxon>
        <taxon>Embryophyta</taxon>
        <taxon>Tracheophyta</taxon>
        <taxon>Spermatophyta</taxon>
        <taxon>Magnoliopsida</taxon>
        <taxon>eudicotyledons</taxon>
        <taxon>Gunneridae</taxon>
        <taxon>Pentapetalae</taxon>
        <taxon>rosids</taxon>
        <taxon>fabids</taxon>
        <taxon>Fabales</taxon>
        <taxon>Fabaceae</taxon>
        <taxon>Papilionoideae</taxon>
        <taxon>50 kb inversion clade</taxon>
        <taxon>genistoids sensu lato</taxon>
        <taxon>core genistoids</taxon>
        <taxon>Genisteae</taxon>
        <taxon>Lupinus</taxon>
    </lineage>
</organism>
<accession>A0AAV1YMK2</accession>
<dbReference type="GO" id="GO:0048367">
    <property type="term" value="P:shoot system development"/>
    <property type="evidence" value="ECO:0007669"/>
    <property type="project" value="UniProtKB-ARBA"/>
</dbReference>
<evidence type="ECO:0000313" key="10">
    <source>
        <dbReference type="Proteomes" id="UP001497480"/>
    </source>
</evidence>
<keyword evidence="6" id="KW-0472">Membrane</keyword>
<dbReference type="AlphaFoldDB" id="A0AAV1YMK2"/>
<comment type="subcellular location">
    <subcellularLocation>
        <location evidence="1">Cell membrane</location>
        <topology evidence="1">Single-pass membrane protein</topology>
    </subcellularLocation>
</comment>
<comment type="similarity">
    <text evidence="7">Belongs to the DVL/RTFL small polypeptides family.</text>
</comment>
<gene>
    <name evidence="9" type="ORF">LLUT_LOCUS35348</name>
</gene>
<feature type="compositionally biased region" description="Basic and acidic residues" evidence="8">
    <location>
        <begin position="20"/>
        <end position="32"/>
    </location>
</feature>
<dbReference type="PANTHER" id="PTHR47855:SF5">
    <property type="match status" value="1"/>
</dbReference>
<evidence type="ECO:0000256" key="1">
    <source>
        <dbReference type="ARBA" id="ARBA00004162"/>
    </source>
</evidence>
<evidence type="ECO:0000313" key="9">
    <source>
        <dbReference type="EMBL" id="CAL0334288.1"/>
    </source>
</evidence>
<keyword evidence="3" id="KW-1003">Cell membrane</keyword>
<keyword evidence="10" id="KW-1185">Reference proteome</keyword>
<evidence type="ECO:0000256" key="6">
    <source>
        <dbReference type="ARBA" id="ARBA00023136"/>
    </source>
</evidence>
<evidence type="ECO:0000256" key="5">
    <source>
        <dbReference type="ARBA" id="ARBA00022989"/>
    </source>
</evidence>
<dbReference type="GO" id="GO:0005886">
    <property type="term" value="C:plasma membrane"/>
    <property type="evidence" value="ECO:0007669"/>
    <property type="project" value="UniProtKB-SubCell"/>
</dbReference>
<protein>
    <submittedName>
        <fullName evidence="9">Uncharacterized protein</fullName>
    </submittedName>
</protein>
<dbReference type="Proteomes" id="UP001497480">
    <property type="component" value="Unassembled WGS sequence"/>
</dbReference>
<evidence type="ECO:0000256" key="3">
    <source>
        <dbReference type="ARBA" id="ARBA00022475"/>
    </source>
</evidence>
<proteinExistence type="inferred from homology"/>
<reference evidence="9 10" key="1">
    <citation type="submission" date="2024-03" db="EMBL/GenBank/DDBJ databases">
        <authorList>
            <person name="Martinez-Hernandez J."/>
        </authorList>
    </citation>
    <scope>NUCLEOTIDE SEQUENCE [LARGE SCALE GENOMIC DNA]</scope>
</reference>
<dbReference type="PANTHER" id="PTHR47855">
    <property type="entry name" value="OS01G0525701 PROTEIN"/>
    <property type="match status" value="1"/>
</dbReference>
<keyword evidence="5" id="KW-1133">Transmembrane helix</keyword>
<name>A0AAV1YMK2_LUPLU</name>
<comment type="caution">
    <text evidence="9">The sequence shown here is derived from an EMBL/GenBank/DDBJ whole genome shotgun (WGS) entry which is preliminary data.</text>
</comment>
<evidence type="ECO:0000256" key="4">
    <source>
        <dbReference type="ARBA" id="ARBA00022692"/>
    </source>
</evidence>
<evidence type="ECO:0000256" key="7">
    <source>
        <dbReference type="ARBA" id="ARBA00024340"/>
    </source>
</evidence>
<dbReference type="Pfam" id="PF08137">
    <property type="entry name" value="DVL"/>
    <property type="match status" value="1"/>
</dbReference>